<dbReference type="EMBL" id="BAABGJ010000080">
    <property type="protein sequence ID" value="GAA4354404.1"/>
    <property type="molecule type" value="Genomic_DNA"/>
</dbReference>
<evidence type="ECO:0000313" key="3">
    <source>
        <dbReference type="Proteomes" id="UP001500975"/>
    </source>
</evidence>
<comment type="caution">
    <text evidence="2">The sequence shown here is derived from an EMBL/GenBank/DDBJ whole genome shotgun (WGS) entry which is preliminary data.</text>
</comment>
<name>A0ABP8I9S8_9BURK</name>
<accession>A0ABP8I9S8</accession>
<protein>
    <recommendedName>
        <fullName evidence="1">DUF6484 domain-containing protein</fullName>
    </recommendedName>
</protein>
<dbReference type="RefSeq" id="WP_345540843.1">
    <property type="nucleotide sequence ID" value="NZ_BAABGJ010000080.1"/>
</dbReference>
<reference evidence="3" key="1">
    <citation type="journal article" date="2019" name="Int. J. Syst. Evol. Microbiol.">
        <title>The Global Catalogue of Microorganisms (GCM) 10K type strain sequencing project: providing services to taxonomists for standard genome sequencing and annotation.</title>
        <authorList>
            <consortium name="The Broad Institute Genomics Platform"/>
            <consortium name="The Broad Institute Genome Sequencing Center for Infectious Disease"/>
            <person name="Wu L."/>
            <person name="Ma J."/>
        </authorList>
    </citation>
    <scope>NUCLEOTIDE SEQUENCE [LARGE SCALE GENOMIC DNA]</scope>
    <source>
        <strain evidence="3">JCM 17804</strain>
    </source>
</reference>
<gene>
    <name evidence="2" type="ORF">GCM10023165_45600</name>
</gene>
<sequence length="160" mass="16837">MKQLRDQDDLHGVRAMIADVAEWSKVAGEGVSLATFAGFDEQGRFLVVLSGSLPAVPALSTLGLSRAEAGVAVVVAFQKGRVRSPVILGRLQAGEAPSPTAAVEIDGERVVLQARQRIDLRCGDASIVLTKAGKVLIKGNFVLTRSRGANKIKGAHVDIN</sequence>
<dbReference type="InterPro" id="IPR045506">
    <property type="entry name" value="DUF6484"/>
</dbReference>
<proteinExistence type="predicted"/>
<dbReference type="Pfam" id="PF20093">
    <property type="entry name" value="DUF6484"/>
    <property type="match status" value="1"/>
</dbReference>
<evidence type="ECO:0000313" key="2">
    <source>
        <dbReference type="EMBL" id="GAA4354404.1"/>
    </source>
</evidence>
<feature type="domain" description="DUF6484" evidence="1">
    <location>
        <begin position="34"/>
        <end position="91"/>
    </location>
</feature>
<dbReference type="Proteomes" id="UP001500975">
    <property type="component" value="Unassembled WGS sequence"/>
</dbReference>
<evidence type="ECO:0000259" key="1">
    <source>
        <dbReference type="Pfam" id="PF20093"/>
    </source>
</evidence>
<keyword evidence="3" id="KW-1185">Reference proteome</keyword>
<organism evidence="2 3">
    <name type="scientific">Variovorax defluvii</name>
    <dbReference type="NCBI Taxonomy" id="913761"/>
    <lineage>
        <taxon>Bacteria</taxon>
        <taxon>Pseudomonadati</taxon>
        <taxon>Pseudomonadota</taxon>
        <taxon>Betaproteobacteria</taxon>
        <taxon>Burkholderiales</taxon>
        <taxon>Comamonadaceae</taxon>
        <taxon>Variovorax</taxon>
    </lineage>
</organism>